<evidence type="ECO:0000313" key="4">
    <source>
        <dbReference type="EMBL" id="QIL49576.1"/>
    </source>
</evidence>
<dbReference type="NCBIfam" id="TIGR00654">
    <property type="entry name" value="PhzF_family"/>
    <property type="match status" value="1"/>
</dbReference>
<evidence type="ECO:0000256" key="3">
    <source>
        <dbReference type="PIRSR" id="PIRSR016184-1"/>
    </source>
</evidence>
<dbReference type="KEGG" id="vhy:G7082_14235"/>
<reference evidence="4 5" key="1">
    <citation type="submission" date="2020-03" db="EMBL/GenBank/DDBJ databases">
        <title>Vagococcus sp. nov., isolated from beetles.</title>
        <authorList>
            <person name="Hyun D.-W."/>
            <person name="Bae J.-W."/>
        </authorList>
    </citation>
    <scope>NUCLEOTIDE SEQUENCE [LARGE SCALE GENOMIC DNA]</scope>
    <source>
        <strain evidence="4 5">HDW17B</strain>
    </source>
</reference>
<protein>
    <submittedName>
        <fullName evidence="4">PhzF family phenazine biosynthesis protein</fullName>
    </submittedName>
</protein>
<accession>A0A6G8AX56</accession>
<name>A0A6G8AX56_9ENTE</name>
<dbReference type="PANTHER" id="PTHR13774:SF17">
    <property type="entry name" value="PHENAZINE BIOSYNTHESIS-LIKE DOMAIN-CONTAINING PROTEIN"/>
    <property type="match status" value="1"/>
</dbReference>
<comment type="similarity">
    <text evidence="1">Belongs to the PhzF family.</text>
</comment>
<dbReference type="EMBL" id="CP049887">
    <property type="protein sequence ID" value="QIL49576.1"/>
    <property type="molecule type" value="Genomic_DNA"/>
</dbReference>
<dbReference type="GO" id="GO:0016853">
    <property type="term" value="F:isomerase activity"/>
    <property type="evidence" value="ECO:0007669"/>
    <property type="project" value="UniProtKB-KW"/>
</dbReference>
<evidence type="ECO:0000313" key="5">
    <source>
        <dbReference type="Proteomes" id="UP000501747"/>
    </source>
</evidence>
<keyword evidence="2" id="KW-0413">Isomerase</keyword>
<dbReference type="SUPFAM" id="SSF54506">
    <property type="entry name" value="Diaminopimelate epimerase-like"/>
    <property type="match status" value="1"/>
</dbReference>
<dbReference type="PIRSF" id="PIRSF016184">
    <property type="entry name" value="PhzC_PhzF"/>
    <property type="match status" value="1"/>
</dbReference>
<dbReference type="RefSeq" id="WP_166035861.1">
    <property type="nucleotide sequence ID" value="NZ_CP049887.1"/>
</dbReference>
<sequence length="293" mass="32704">MNSLDWTHYQVFTTTKDKGNPAAVINLLKPLATKEQQAIAKKINFNETIFISKNSTVDFSFRFFAPESEMDFCGHALLAGVRYLLDEKITDKSSLNIETKAGIVPISIDSVGKITMYQHPPIFQKFESSIEELANVMNISADDIDSTYPICYGSTGTWTLIVPIKKIETFKKMIPQNKEFIHILKDFPNASIHPICLETKTKEALMYSRHFSGALTGSVEDSVTGSASGVMGAYYEKYVAPIQSGETTSFLVEQGYEVKKEGFVQVQLKKDNEQLHVSISGDITFVSKNNILI</sequence>
<evidence type="ECO:0000256" key="1">
    <source>
        <dbReference type="ARBA" id="ARBA00008270"/>
    </source>
</evidence>
<gene>
    <name evidence="4" type="ORF">G7082_14235</name>
</gene>
<keyword evidence="5" id="KW-1185">Reference proteome</keyword>
<dbReference type="Gene3D" id="3.10.310.10">
    <property type="entry name" value="Diaminopimelate Epimerase, Chain A, domain 1"/>
    <property type="match status" value="2"/>
</dbReference>
<evidence type="ECO:0000256" key="2">
    <source>
        <dbReference type="ARBA" id="ARBA00023235"/>
    </source>
</evidence>
<dbReference type="AlphaFoldDB" id="A0A6G8AX56"/>
<dbReference type="PANTHER" id="PTHR13774">
    <property type="entry name" value="PHENAZINE BIOSYNTHESIS PROTEIN"/>
    <property type="match status" value="1"/>
</dbReference>
<dbReference type="Pfam" id="PF02567">
    <property type="entry name" value="PhzC-PhzF"/>
    <property type="match status" value="1"/>
</dbReference>
<proteinExistence type="inferred from homology"/>
<dbReference type="GO" id="GO:0005737">
    <property type="term" value="C:cytoplasm"/>
    <property type="evidence" value="ECO:0007669"/>
    <property type="project" value="TreeGrafter"/>
</dbReference>
<dbReference type="InterPro" id="IPR003719">
    <property type="entry name" value="Phenazine_PhzF-like"/>
</dbReference>
<dbReference type="Proteomes" id="UP000501747">
    <property type="component" value="Chromosome"/>
</dbReference>
<feature type="active site" evidence="3">
    <location>
        <position position="47"/>
    </location>
</feature>
<organism evidence="4 5">
    <name type="scientific">Vagococcus hydrophili</name>
    <dbReference type="NCBI Taxonomy" id="2714947"/>
    <lineage>
        <taxon>Bacteria</taxon>
        <taxon>Bacillati</taxon>
        <taxon>Bacillota</taxon>
        <taxon>Bacilli</taxon>
        <taxon>Lactobacillales</taxon>
        <taxon>Enterococcaceae</taxon>
        <taxon>Vagococcus</taxon>
    </lineage>
</organism>